<dbReference type="Proteomes" id="UP000736787">
    <property type="component" value="Unassembled WGS sequence"/>
</dbReference>
<protein>
    <submittedName>
        <fullName evidence="1">Uncharacterized protein</fullName>
    </submittedName>
</protein>
<comment type="caution">
    <text evidence="1">The sequence shown here is derived from an EMBL/GenBank/DDBJ whole genome shotgun (WGS) entry which is preliminary data.</text>
</comment>
<proteinExistence type="predicted"/>
<evidence type="ECO:0000313" key="2">
    <source>
        <dbReference type="Proteomes" id="UP000736787"/>
    </source>
</evidence>
<gene>
    <name evidence="1" type="ORF">PC117_g19222</name>
</gene>
<organism evidence="1 2">
    <name type="scientific">Phytophthora cactorum</name>
    <dbReference type="NCBI Taxonomy" id="29920"/>
    <lineage>
        <taxon>Eukaryota</taxon>
        <taxon>Sar</taxon>
        <taxon>Stramenopiles</taxon>
        <taxon>Oomycota</taxon>
        <taxon>Peronosporomycetes</taxon>
        <taxon>Peronosporales</taxon>
        <taxon>Peronosporaceae</taxon>
        <taxon>Phytophthora</taxon>
    </lineage>
</organism>
<sequence length="54" mass="5943">MSAYAGRQGVKKLRRPSGNDRGGPAGRKMAALLLDEAIMRCRRDIVVVLKPTFD</sequence>
<dbReference type="EMBL" id="RCMK01000822">
    <property type="protein sequence ID" value="KAG2911257.1"/>
    <property type="molecule type" value="Genomic_DNA"/>
</dbReference>
<evidence type="ECO:0000313" key="1">
    <source>
        <dbReference type="EMBL" id="KAG2911257.1"/>
    </source>
</evidence>
<name>A0A8T1JX61_9STRA</name>
<dbReference type="AlphaFoldDB" id="A0A8T1JX61"/>
<reference evidence="1" key="1">
    <citation type="submission" date="2018-10" db="EMBL/GenBank/DDBJ databases">
        <title>Effector identification in a new, highly contiguous assembly of the strawberry crown rot pathogen Phytophthora cactorum.</title>
        <authorList>
            <person name="Armitage A.D."/>
            <person name="Nellist C.F."/>
            <person name="Bates H."/>
            <person name="Vickerstaff R.J."/>
            <person name="Harrison R.J."/>
        </authorList>
    </citation>
    <scope>NUCLEOTIDE SEQUENCE</scope>
    <source>
        <strain evidence="1">4040</strain>
    </source>
</reference>
<accession>A0A8T1JX61</accession>